<comment type="caution">
    <text evidence="5">The sequence shown here is derived from an EMBL/GenBank/DDBJ whole genome shotgun (WGS) entry which is preliminary data.</text>
</comment>
<dbReference type="Proteomes" id="UP000441717">
    <property type="component" value="Unassembled WGS sequence"/>
</dbReference>
<dbReference type="EMBL" id="WHYR01000101">
    <property type="protein sequence ID" value="MQL54006.1"/>
    <property type="molecule type" value="Genomic_DNA"/>
</dbReference>
<comment type="similarity">
    <text evidence="1">Belongs to the zinc-associated anti-sigma factor (ZAS) superfamily. Anti-sigma-W factor family.</text>
</comment>
<proteinExistence type="inferred from homology"/>
<protein>
    <recommendedName>
        <fullName evidence="2">Anti-sigma-W factor RsiW</fullName>
    </recommendedName>
</protein>
<sequence length="205" mass="20722">MSSMKCREARQLFYPWLDGELSGKQQAELQEHLQVCAACAGELAGWMAVSSALKGMAAEVTVPAGFAAGVLDRLRESRSFDMPAAAVAGERPAAVGGTLAGVIAGGDMERTAAPAHGKAPGGPGAIPGAGTTRWTPARWWQGLSLTWRRGVAAAAAAVLLLAGSAGFAARQWWPPAGIWGPALVAQNPEDRAPVPGGGDGGAGAG</sequence>
<evidence type="ECO:0000256" key="3">
    <source>
        <dbReference type="SAM" id="Phobius"/>
    </source>
</evidence>
<keyword evidence="3" id="KW-1133">Transmembrane helix</keyword>
<evidence type="ECO:0000259" key="4">
    <source>
        <dbReference type="Pfam" id="PF13490"/>
    </source>
</evidence>
<evidence type="ECO:0000313" key="6">
    <source>
        <dbReference type="Proteomes" id="UP000441717"/>
    </source>
</evidence>
<dbReference type="InterPro" id="IPR041916">
    <property type="entry name" value="Anti_sigma_zinc_sf"/>
</dbReference>
<feature type="non-terminal residue" evidence="5">
    <location>
        <position position="205"/>
    </location>
</feature>
<keyword evidence="6" id="KW-1185">Reference proteome</keyword>
<keyword evidence="3" id="KW-0812">Transmembrane</keyword>
<evidence type="ECO:0000256" key="1">
    <source>
        <dbReference type="ARBA" id="ARBA00024353"/>
    </source>
</evidence>
<organism evidence="5 6">
    <name type="scientific">Desulfofundulus thermobenzoicus</name>
    <dbReference type="NCBI Taxonomy" id="29376"/>
    <lineage>
        <taxon>Bacteria</taxon>
        <taxon>Bacillati</taxon>
        <taxon>Bacillota</taxon>
        <taxon>Clostridia</taxon>
        <taxon>Eubacteriales</taxon>
        <taxon>Peptococcaceae</taxon>
        <taxon>Desulfofundulus</taxon>
    </lineage>
</organism>
<feature type="transmembrane region" description="Helical" evidence="3">
    <location>
        <begin position="151"/>
        <end position="173"/>
    </location>
</feature>
<evidence type="ECO:0000256" key="2">
    <source>
        <dbReference type="ARBA" id="ARBA00024438"/>
    </source>
</evidence>
<feature type="domain" description="Putative zinc-finger" evidence="4">
    <location>
        <begin position="6"/>
        <end position="40"/>
    </location>
</feature>
<name>A0A6N7IV64_9FIRM</name>
<dbReference type="AlphaFoldDB" id="A0A6N7IV64"/>
<keyword evidence="3" id="KW-0472">Membrane</keyword>
<gene>
    <name evidence="5" type="ORF">GFC01_17450</name>
</gene>
<reference evidence="5 6" key="1">
    <citation type="submission" date="2019-10" db="EMBL/GenBank/DDBJ databases">
        <title>Comparative genomics of sulfur disproportionating microorganisms.</title>
        <authorList>
            <person name="Ward L.M."/>
            <person name="Bertran E."/>
            <person name="Johnston D."/>
        </authorList>
    </citation>
    <scope>NUCLEOTIDE SEQUENCE [LARGE SCALE GENOMIC DNA]</scope>
    <source>
        <strain evidence="5 6">DSM 14055</strain>
    </source>
</reference>
<dbReference type="Gene3D" id="1.10.10.1320">
    <property type="entry name" value="Anti-sigma factor, zinc-finger domain"/>
    <property type="match status" value="1"/>
</dbReference>
<dbReference type="Pfam" id="PF13490">
    <property type="entry name" value="zf-HC2"/>
    <property type="match status" value="1"/>
</dbReference>
<accession>A0A6N7IV64</accession>
<dbReference type="InterPro" id="IPR027383">
    <property type="entry name" value="Znf_put"/>
</dbReference>
<evidence type="ECO:0000313" key="5">
    <source>
        <dbReference type="EMBL" id="MQL54006.1"/>
    </source>
</evidence>